<dbReference type="EMBL" id="SFBE01000376">
    <property type="protein sequence ID" value="TRU44234.1"/>
    <property type="molecule type" value="Genomic_DNA"/>
</dbReference>
<name>A0A552FC20_MICAE</name>
<dbReference type="Pfam" id="PF02171">
    <property type="entry name" value="Piwi"/>
    <property type="match status" value="1"/>
</dbReference>
<comment type="caution">
    <text evidence="4">The sequence shown here is derived from an EMBL/GenBank/DDBJ whole genome shotgun (WGS) entry which is preliminary data.</text>
</comment>
<sequence>MLNMSTIINSQIDYTSTMLSINHIEKTRIGYFSVKQTLSVDQGNRLSYELSKVIDHAKFIYYQGNFISILNADYSSKNQGGKSKWQEKLDEIVQNLHTEIGIAKIEIEKIDELKNPKAEIISRLAYRIIRSYLLKQDYKIKVNIKDNISDLSIFRYLDPCPENFSGQAAIALNWKTSGCYMGTVKQYWLKHGKDNNKLINLSVNNRFNPRIGGIIQEIVGFCTESEKQRLLNYPNVHPKTQEVIRNCDESDIIVTVFNRKWGQDTYSHYVLNGLEISINRDSAALVGIDYDSYLQHSKIELLDWKELLEQGKKIAESALSSWNIIVNQYLNSRDYRHLFSVSQWRQDTVNLLFGNKSEKNVIYPRSNLKKGLMEGGVYRRCTDFNLPSSQIRAIALNLTYTSGKNFINKLESELTRLDFSVSFLEKMPLNIQGQMSEMDAVEIENTIKKISSLEPHLVITILPKGDKKLDATDRGSYYYHTLNQLLSRGIASQMVDEDNLTNSYIYNELILSILAKLGNIAFILADPLKVADYFIGLDVARQTKQKTVGTRNACACVRIYGSRGEFIKYKLASSMLEGEEINSKTLREIIPSDELSGKRVLIFRDGRFRGQELNFLRERAAAVNAKMIFVEITKSGTCRLFNQRREDLQKPTQYLIFKHSDREATVVTTNPPLAVGLAQPIRVSILEDGEIPSLDDVLEATIKLCLLHHGSYKEVGVPVPIFASDKIGYKMLKGLSHVKPEGCQQWWH</sequence>
<evidence type="ECO:0000256" key="1">
    <source>
        <dbReference type="ARBA" id="ARBA00035012"/>
    </source>
</evidence>
<dbReference type="InterPro" id="IPR003165">
    <property type="entry name" value="Piwi"/>
</dbReference>
<reference evidence="4 5" key="1">
    <citation type="submission" date="2019-01" db="EMBL/GenBank/DDBJ databases">
        <title>Coherence of Microcystis species and biogeography revealed through population genomics.</title>
        <authorList>
            <person name="Perez-Carrascal O.M."/>
            <person name="Terrat Y."/>
            <person name="Giani A."/>
            <person name="Fortin N."/>
            <person name="Tromas N."/>
            <person name="Shapiro B.J."/>
        </authorList>
    </citation>
    <scope>NUCLEOTIDE SEQUENCE [LARGE SCALE GENOMIC DNA]</scope>
    <source>
        <strain evidence="4">Ma_QC_Ch_20071001_S25D</strain>
    </source>
</reference>
<evidence type="ECO:0000259" key="3">
    <source>
        <dbReference type="PROSITE" id="PS50822"/>
    </source>
</evidence>
<dbReference type="SMART" id="SM00950">
    <property type="entry name" value="Piwi"/>
    <property type="match status" value="1"/>
</dbReference>
<evidence type="ECO:0000313" key="5">
    <source>
        <dbReference type="Proteomes" id="UP000316958"/>
    </source>
</evidence>
<evidence type="ECO:0000313" key="4">
    <source>
        <dbReference type="EMBL" id="TRU44234.1"/>
    </source>
</evidence>
<gene>
    <name evidence="4" type="ORF">EWV57_23055</name>
</gene>
<protein>
    <recommendedName>
        <fullName evidence="2">Protein argonaute</fullName>
    </recommendedName>
</protein>
<feature type="domain" description="Piwi" evidence="3">
    <location>
        <begin position="457"/>
        <end position="736"/>
    </location>
</feature>
<dbReference type="Gene3D" id="3.40.50.2300">
    <property type="match status" value="1"/>
</dbReference>
<dbReference type="InterPro" id="IPR036397">
    <property type="entry name" value="RNaseH_sf"/>
</dbReference>
<dbReference type="InterPro" id="IPR012337">
    <property type="entry name" value="RNaseH-like_sf"/>
</dbReference>
<dbReference type="SUPFAM" id="SSF53098">
    <property type="entry name" value="Ribonuclease H-like"/>
    <property type="match status" value="1"/>
</dbReference>
<accession>A0A552FC20</accession>
<dbReference type="Gene3D" id="3.30.420.10">
    <property type="entry name" value="Ribonuclease H-like superfamily/Ribonuclease H"/>
    <property type="match status" value="1"/>
</dbReference>
<organism evidence="4 5">
    <name type="scientific">Microcystis aeruginosa Ma_QC_Ch_20071001_S25D</name>
    <dbReference type="NCBI Taxonomy" id="2486250"/>
    <lineage>
        <taxon>Bacteria</taxon>
        <taxon>Bacillati</taxon>
        <taxon>Cyanobacteriota</taxon>
        <taxon>Cyanophyceae</taxon>
        <taxon>Oscillatoriophycideae</taxon>
        <taxon>Chroococcales</taxon>
        <taxon>Microcystaceae</taxon>
        <taxon>Microcystis</taxon>
    </lineage>
</organism>
<dbReference type="GO" id="GO:0003676">
    <property type="term" value="F:nucleic acid binding"/>
    <property type="evidence" value="ECO:0007669"/>
    <property type="project" value="InterPro"/>
</dbReference>
<dbReference type="Proteomes" id="UP000316958">
    <property type="component" value="Unassembled WGS sequence"/>
</dbReference>
<dbReference type="AlphaFoldDB" id="A0A552FC20"/>
<comment type="similarity">
    <text evidence="1">Belongs to the argonaute family. Long pAgo subfamily.</text>
</comment>
<evidence type="ECO:0000256" key="2">
    <source>
        <dbReference type="ARBA" id="ARBA00035032"/>
    </source>
</evidence>
<proteinExistence type="inferred from homology"/>
<dbReference type="PROSITE" id="PS50822">
    <property type="entry name" value="PIWI"/>
    <property type="match status" value="1"/>
</dbReference>